<dbReference type="GO" id="GO:0005886">
    <property type="term" value="C:plasma membrane"/>
    <property type="evidence" value="ECO:0007669"/>
    <property type="project" value="TreeGrafter"/>
</dbReference>
<dbReference type="InterPro" id="IPR002541">
    <property type="entry name" value="Cyt_c_assembly"/>
</dbReference>
<protein>
    <submittedName>
        <fullName evidence="8">Cytochrome c assembly protein</fullName>
    </submittedName>
</protein>
<evidence type="ECO:0000256" key="4">
    <source>
        <dbReference type="ARBA" id="ARBA00022989"/>
    </source>
</evidence>
<feature type="domain" description="Cytochrome c assembly protein" evidence="7">
    <location>
        <begin position="65"/>
        <end position="267"/>
    </location>
</feature>
<gene>
    <name evidence="8" type="ordered locus">Amet_2918</name>
</gene>
<dbReference type="InterPro" id="IPR017562">
    <property type="entry name" value="Cyt_c_biogenesis_CcsA"/>
</dbReference>
<dbReference type="GO" id="GO:0020037">
    <property type="term" value="F:heme binding"/>
    <property type="evidence" value="ECO:0007669"/>
    <property type="project" value="InterPro"/>
</dbReference>
<dbReference type="KEGG" id="amt:Amet_2918"/>
<feature type="transmembrane region" description="Helical" evidence="6">
    <location>
        <begin position="131"/>
        <end position="155"/>
    </location>
</feature>
<dbReference type="Pfam" id="PF01578">
    <property type="entry name" value="Cytochrom_C_asm"/>
    <property type="match status" value="1"/>
</dbReference>
<name>A6TSA0_ALKMQ</name>
<dbReference type="InterPro" id="IPR045062">
    <property type="entry name" value="Cyt_c_biogenesis_CcsA/CcmC"/>
</dbReference>
<dbReference type="AlphaFoldDB" id="A6TSA0"/>
<dbReference type="EMBL" id="CP000724">
    <property type="protein sequence ID" value="ABR49068.1"/>
    <property type="molecule type" value="Genomic_DNA"/>
</dbReference>
<keyword evidence="3" id="KW-0201">Cytochrome c-type biogenesis</keyword>
<keyword evidence="9" id="KW-1185">Reference proteome</keyword>
<evidence type="ECO:0000256" key="2">
    <source>
        <dbReference type="ARBA" id="ARBA00022692"/>
    </source>
</evidence>
<feature type="transmembrane region" description="Helical" evidence="6">
    <location>
        <begin position="92"/>
        <end position="111"/>
    </location>
</feature>
<dbReference type="PANTHER" id="PTHR30071:SF1">
    <property type="entry name" value="CYTOCHROME B_B6 PROTEIN-RELATED"/>
    <property type="match status" value="1"/>
</dbReference>
<feature type="transmembrane region" description="Helical" evidence="6">
    <location>
        <begin position="244"/>
        <end position="269"/>
    </location>
</feature>
<accession>A6TSA0</accession>
<dbReference type="OrthoDB" id="9814290at2"/>
<keyword evidence="2 6" id="KW-0812">Transmembrane</keyword>
<sequence length="277" mass="31804">MNLENNSFTMTVLLYTSAMFSYFMFFLLRKESLAKYGKILVVIGLLFHTLSLGTRTVEASRLPLSNQYEFATSFAWGISACFLAFDQKYKYRLLGTFVTPLILMITFYAAVQSKEIRPLMPALQSNWLIAHVSTAILSYGGFAIACAASLMFVIGDRMKEDQFIKKHMPSSRTLDMISYRAIALGFMMLTIVIISGAIWADQAWGRYWQWDPKETWSFITWVIYAMYLHVRLGRGWKDKRAAWFAILGFVSILFTYIGVNTILSGYHAYGILWINML</sequence>
<dbReference type="PANTHER" id="PTHR30071">
    <property type="entry name" value="HEME EXPORTER PROTEIN C"/>
    <property type="match status" value="1"/>
</dbReference>
<feature type="transmembrane region" description="Helical" evidence="6">
    <location>
        <begin position="6"/>
        <end position="27"/>
    </location>
</feature>
<evidence type="ECO:0000259" key="7">
    <source>
        <dbReference type="Pfam" id="PF01578"/>
    </source>
</evidence>
<dbReference type="HOGENOM" id="CLU_049710_2_2_9"/>
<feature type="transmembrane region" description="Helical" evidence="6">
    <location>
        <begin position="176"/>
        <end position="200"/>
    </location>
</feature>
<dbReference type="Proteomes" id="UP000001572">
    <property type="component" value="Chromosome"/>
</dbReference>
<evidence type="ECO:0000256" key="1">
    <source>
        <dbReference type="ARBA" id="ARBA00004141"/>
    </source>
</evidence>
<dbReference type="STRING" id="293826.Amet_2918"/>
<dbReference type="eggNOG" id="COG0755">
    <property type="taxonomic scope" value="Bacteria"/>
</dbReference>
<keyword evidence="5 6" id="KW-0472">Membrane</keyword>
<reference evidence="9" key="1">
    <citation type="journal article" date="2016" name="Genome Announc.">
        <title>Complete genome sequence of Alkaliphilus metalliredigens strain QYMF, an alkaliphilic and metal-reducing bacterium isolated from borax-contaminated leachate ponds.</title>
        <authorList>
            <person name="Hwang C."/>
            <person name="Copeland A."/>
            <person name="Lucas S."/>
            <person name="Lapidus A."/>
            <person name="Barry K."/>
            <person name="Detter J.C."/>
            <person name="Glavina Del Rio T."/>
            <person name="Hammon N."/>
            <person name="Israni S."/>
            <person name="Dalin E."/>
            <person name="Tice H."/>
            <person name="Pitluck S."/>
            <person name="Chertkov O."/>
            <person name="Brettin T."/>
            <person name="Bruce D."/>
            <person name="Han C."/>
            <person name="Schmutz J."/>
            <person name="Larimer F."/>
            <person name="Land M.L."/>
            <person name="Hauser L."/>
            <person name="Kyrpides N."/>
            <person name="Mikhailova N."/>
            <person name="Ye Q."/>
            <person name="Zhou J."/>
            <person name="Richardson P."/>
            <person name="Fields M.W."/>
        </authorList>
    </citation>
    <scope>NUCLEOTIDE SEQUENCE [LARGE SCALE GENOMIC DNA]</scope>
    <source>
        <strain evidence="9">QYMF</strain>
    </source>
</reference>
<evidence type="ECO:0000256" key="5">
    <source>
        <dbReference type="ARBA" id="ARBA00023136"/>
    </source>
</evidence>
<proteinExistence type="predicted"/>
<dbReference type="RefSeq" id="WP_012064036.1">
    <property type="nucleotide sequence ID" value="NC_009633.1"/>
</dbReference>
<dbReference type="GO" id="GO:0017004">
    <property type="term" value="P:cytochrome complex assembly"/>
    <property type="evidence" value="ECO:0007669"/>
    <property type="project" value="UniProtKB-KW"/>
</dbReference>
<keyword evidence="4 6" id="KW-1133">Transmembrane helix</keyword>
<evidence type="ECO:0000313" key="9">
    <source>
        <dbReference type="Proteomes" id="UP000001572"/>
    </source>
</evidence>
<organism evidence="8 9">
    <name type="scientific">Alkaliphilus metalliredigens (strain QYMF)</name>
    <dbReference type="NCBI Taxonomy" id="293826"/>
    <lineage>
        <taxon>Bacteria</taxon>
        <taxon>Bacillati</taxon>
        <taxon>Bacillota</taxon>
        <taxon>Clostridia</taxon>
        <taxon>Peptostreptococcales</taxon>
        <taxon>Natronincolaceae</taxon>
        <taxon>Alkaliphilus</taxon>
    </lineage>
</organism>
<evidence type="ECO:0000313" key="8">
    <source>
        <dbReference type="EMBL" id="ABR49068.1"/>
    </source>
</evidence>
<comment type="subcellular location">
    <subcellularLocation>
        <location evidence="1">Membrane</location>
        <topology evidence="1">Multi-pass membrane protein</topology>
    </subcellularLocation>
</comment>
<evidence type="ECO:0000256" key="3">
    <source>
        <dbReference type="ARBA" id="ARBA00022748"/>
    </source>
</evidence>
<dbReference type="NCBIfam" id="TIGR03144">
    <property type="entry name" value="cytochr_II_ccsB"/>
    <property type="match status" value="1"/>
</dbReference>
<evidence type="ECO:0000256" key="6">
    <source>
        <dbReference type="SAM" id="Phobius"/>
    </source>
</evidence>
<feature type="transmembrane region" description="Helical" evidence="6">
    <location>
        <begin position="215"/>
        <end position="232"/>
    </location>
</feature>